<keyword evidence="2" id="KW-1185">Reference proteome</keyword>
<dbReference type="SUPFAM" id="SSF53474">
    <property type="entry name" value="alpha/beta-Hydrolases"/>
    <property type="match status" value="1"/>
</dbReference>
<evidence type="ECO:0008006" key="3">
    <source>
        <dbReference type="Google" id="ProtNLM"/>
    </source>
</evidence>
<dbReference type="RefSeq" id="WP_021286592.1">
    <property type="nucleotide sequence ID" value="NZ_AUPZ01000002.1"/>
</dbReference>
<evidence type="ECO:0000313" key="1">
    <source>
        <dbReference type="EMBL" id="EQB40512.1"/>
    </source>
</evidence>
<organism evidence="1 2">
    <name type="scientific">Sulfurimonas hongkongensis</name>
    <dbReference type="NCBI Taxonomy" id="1172190"/>
    <lineage>
        <taxon>Bacteria</taxon>
        <taxon>Pseudomonadati</taxon>
        <taxon>Campylobacterota</taxon>
        <taxon>Epsilonproteobacteria</taxon>
        <taxon>Campylobacterales</taxon>
        <taxon>Sulfurimonadaceae</taxon>
        <taxon>Sulfurimonas</taxon>
    </lineage>
</organism>
<gene>
    <name evidence="1" type="ORF">M947_01555</name>
</gene>
<dbReference type="eggNOG" id="COG2267">
    <property type="taxonomic scope" value="Bacteria"/>
</dbReference>
<sequence>MQFFSGFSLQKESYLFKEYINDTKYTVAGFSYGAIKAYEYVQKTLAVKKRVDTLQLLSPAFFQTRDAKFKRLQLLSYTKSEIVYIKQFIKLCFDPYEKKIVEQKKSTKEELEELLNYEWDINGLEKLVQQGVKLEVYLGEKDKIIDVDGAREFFTQVSTVTYIKGANHFLQTK</sequence>
<dbReference type="OrthoDB" id="5343449at2"/>
<dbReference type="ESTHER" id="9heli-t0jty5">
    <property type="family name" value="AlphaBeta_hydrolase"/>
</dbReference>
<dbReference type="STRING" id="1172190.M947_01555"/>
<dbReference type="AlphaFoldDB" id="T0JTY5"/>
<dbReference type="Gene3D" id="3.40.50.1820">
    <property type="entry name" value="alpha/beta hydrolase"/>
    <property type="match status" value="1"/>
</dbReference>
<accession>T0JTY5</accession>
<proteinExistence type="predicted"/>
<reference evidence="1 2" key="1">
    <citation type="submission" date="2013-07" db="EMBL/GenBank/DDBJ databases">
        <title>Sulfurimonas hongkongensis AST-10 Genome Sequencing.</title>
        <authorList>
            <person name="Cai L."/>
            <person name="Zhang T."/>
        </authorList>
    </citation>
    <scope>NUCLEOTIDE SEQUENCE [LARGE SCALE GENOMIC DNA]</scope>
    <source>
        <strain evidence="1 2">AST-10</strain>
    </source>
</reference>
<dbReference type="Proteomes" id="UP000015520">
    <property type="component" value="Unassembled WGS sequence"/>
</dbReference>
<dbReference type="PATRIC" id="fig|1172190.3.peg.300"/>
<dbReference type="InterPro" id="IPR029058">
    <property type="entry name" value="AB_hydrolase_fold"/>
</dbReference>
<dbReference type="EMBL" id="AUPZ01000002">
    <property type="protein sequence ID" value="EQB40512.1"/>
    <property type="molecule type" value="Genomic_DNA"/>
</dbReference>
<name>T0JTY5_9BACT</name>
<protein>
    <recommendedName>
        <fullName evidence="3">Alpha/beta hydrolase</fullName>
    </recommendedName>
</protein>
<dbReference type="NCBIfam" id="NF033854">
    <property type="entry name" value="esterase_BioV"/>
    <property type="match status" value="1"/>
</dbReference>
<evidence type="ECO:0000313" key="2">
    <source>
        <dbReference type="Proteomes" id="UP000015520"/>
    </source>
</evidence>
<comment type="caution">
    <text evidence="1">The sequence shown here is derived from an EMBL/GenBank/DDBJ whole genome shotgun (WGS) entry which is preliminary data.</text>
</comment>